<dbReference type="RefSeq" id="WP_085007463.1">
    <property type="nucleotide sequence ID" value="NZ_MWPR01000054.1"/>
</dbReference>
<evidence type="ECO:0000256" key="1">
    <source>
        <dbReference type="SAM" id="MobiDB-lite"/>
    </source>
</evidence>
<keyword evidence="3" id="KW-1185">Reference proteome</keyword>
<name>A0ABX3U8V6_KLUIN</name>
<comment type="caution">
    <text evidence="2">The sequence shown here is derived from an EMBL/GenBank/DDBJ whole genome shotgun (WGS) entry which is preliminary data.</text>
</comment>
<reference evidence="2 3" key="1">
    <citation type="submission" date="2017-02" db="EMBL/GenBank/DDBJ databases">
        <title>Draft genome sequence of a Kluyvera intermedia isolate from a patient with a pancreatic abscess.</title>
        <authorList>
            <person name="Thele R."/>
        </authorList>
    </citation>
    <scope>NUCLEOTIDE SEQUENCE [LARGE SCALE GENOMIC DNA]</scope>
    <source>
        <strain evidence="2 3">FOSA7093</strain>
    </source>
</reference>
<proteinExistence type="predicted"/>
<evidence type="ECO:0000313" key="3">
    <source>
        <dbReference type="Proteomes" id="UP000192521"/>
    </source>
</evidence>
<protein>
    <submittedName>
        <fullName evidence="2">Uncharacterized protein</fullName>
    </submittedName>
</protein>
<evidence type="ECO:0000313" key="2">
    <source>
        <dbReference type="EMBL" id="ORJ47960.1"/>
    </source>
</evidence>
<sequence length="68" mass="7700">MDDQNVNGNKKKNPSPLVYNKHENKCNYEGVTTDDKESQDKKCNVSVIYVNGEGYIENAELKGMIFLS</sequence>
<dbReference type="Proteomes" id="UP000192521">
    <property type="component" value="Unassembled WGS sequence"/>
</dbReference>
<gene>
    <name evidence="2" type="ORF">B2M27_23365</name>
</gene>
<feature type="region of interest" description="Disordered" evidence="1">
    <location>
        <begin position="1"/>
        <end position="23"/>
    </location>
</feature>
<organism evidence="2 3">
    <name type="scientific">Kluyvera intermedia</name>
    <name type="common">Enterobacter intermedius</name>
    <dbReference type="NCBI Taxonomy" id="61648"/>
    <lineage>
        <taxon>Bacteria</taxon>
        <taxon>Pseudomonadati</taxon>
        <taxon>Pseudomonadota</taxon>
        <taxon>Gammaproteobacteria</taxon>
        <taxon>Enterobacterales</taxon>
        <taxon>Enterobacteriaceae</taxon>
        <taxon>Kluyvera</taxon>
    </lineage>
</organism>
<dbReference type="EMBL" id="MWPR01000054">
    <property type="protein sequence ID" value="ORJ47960.1"/>
    <property type="molecule type" value="Genomic_DNA"/>
</dbReference>
<accession>A0ABX3U8V6</accession>